<organism evidence="3 4">
    <name type="scientific">Caballeronia mineralivorans PML1(12)</name>
    <dbReference type="NCBI Taxonomy" id="908627"/>
    <lineage>
        <taxon>Bacteria</taxon>
        <taxon>Pseudomonadati</taxon>
        <taxon>Pseudomonadota</taxon>
        <taxon>Betaproteobacteria</taxon>
        <taxon>Burkholderiales</taxon>
        <taxon>Burkholderiaceae</taxon>
        <taxon>Caballeronia</taxon>
    </lineage>
</organism>
<evidence type="ECO:0000259" key="2">
    <source>
        <dbReference type="Pfam" id="PF01425"/>
    </source>
</evidence>
<comment type="similarity">
    <text evidence="1">Belongs to the amidase family.</text>
</comment>
<dbReference type="InterPro" id="IPR000120">
    <property type="entry name" value="Amidase"/>
</dbReference>
<evidence type="ECO:0000313" key="3">
    <source>
        <dbReference type="EMBL" id="KLU20681.1"/>
    </source>
</evidence>
<comment type="caution">
    <text evidence="3">The sequence shown here is derived from an EMBL/GenBank/DDBJ whole genome shotgun (WGS) entry which is preliminary data.</text>
</comment>
<dbReference type="PATRIC" id="fig|908627.4.peg.8931"/>
<sequence>MATQLCKPVSDAPELCRMSAHELTHQFATGDISPIEVTRQCLERAEQINPELRAFTLIRHDEALEAARLSEARWRNRRPLSPIDGIPTTIKDIVEVAGWATHYGSNAIETKIAVEDCPAVRQLRSAGAVLLGLTSTPEFGWKAVTDSPRSGSTRNPWNSALTAGGSSGGAAAAASVGAGALHLGTDGGGSIRIPAAFSGVVGFKPTFGQVPAYPASAFGTLAHLGPITRSVEDARMMLSAMSAPDPRDWYQVSTMPELDRQGPLDLKGKRIGYWNTPACGTVDPRVAACVNAAISRLADAGAEIEEVRLPAMDLRLIFRVLWSAGAASRRSNIPENRRRDLDAGFVALADHGAHLTAVEYLAASSARAEFGVWMERLFERIDLLVSPATAIPAFEAGAEVPRRGRDNTWFDWAGFNFPLNLSQQPACVVPCGITSERQPIGIQIAGARGQDVHVLAAALSFEQLVSIDWPAAEF</sequence>
<keyword evidence="4" id="KW-1185">Reference proteome</keyword>
<gene>
    <name evidence="3" type="ORF">EOS_39885</name>
</gene>
<dbReference type="InterPro" id="IPR036928">
    <property type="entry name" value="AS_sf"/>
</dbReference>
<dbReference type="InterPro" id="IPR023631">
    <property type="entry name" value="Amidase_dom"/>
</dbReference>
<dbReference type="GO" id="GO:0003824">
    <property type="term" value="F:catalytic activity"/>
    <property type="evidence" value="ECO:0007669"/>
    <property type="project" value="InterPro"/>
</dbReference>
<dbReference type="SUPFAM" id="SSF75304">
    <property type="entry name" value="Amidase signature (AS) enzymes"/>
    <property type="match status" value="1"/>
</dbReference>
<accession>A0A0J1CJP3</accession>
<dbReference type="NCBIfam" id="NF004815">
    <property type="entry name" value="PRK06169.1"/>
    <property type="match status" value="1"/>
</dbReference>
<dbReference type="Pfam" id="PF01425">
    <property type="entry name" value="Amidase"/>
    <property type="match status" value="1"/>
</dbReference>
<dbReference type="EMBL" id="AEJF01000245">
    <property type="protein sequence ID" value="KLU20681.1"/>
    <property type="molecule type" value="Genomic_DNA"/>
</dbReference>
<name>A0A0J1CJP3_9BURK</name>
<proteinExistence type="inferred from homology"/>
<evidence type="ECO:0000313" key="4">
    <source>
        <dbReference type="Proteomes" id="UP000035963"/>
    </source>
</evidence>
<dbReference type="Proteomes" id="UP000035963">
    <property type="component" value="Unassembled WGS sequence"/>
</dbReference>
<evidence type="ECO:0000256" key="1">
    <source>
        <dbReference type="ARBA" id="ARBA00009199"/>
    </source>
</evidence>
<dbReference type="PANTHER" id="PTHR11895:SF7">
    <property type="entry name" value="GLUTAMYL-TRNA(GLN) AMIDOTRANSFERASE SUBUNIT A, MITOCHONDRIAL"/>
    <property type="match status" value="1"/>
</dbReference>
<protein>
    <recommendedName>
        <fullName evidence="2">Amidase domain-containing protein</fullName>
    </recommendedName>
</protein>
<feature type="domain" description="Amidase" evidence="2">
    <location>
        <begin position="36"/>
        <end position="455"/>
    </location>
</feature>
<dbReference type="OrthoDB" id="8576090at2"/>
<dbReference type="Gene3D" id="3.90.1300.10">
    <property type="entry name" value="Amidase signature (AS) domain"/>
    <property type="match status" value="1"/>
</dbReference>
<dbReference type="PANTHER" id="PTHR11895">
    <property type="entry name" value="TRANSAMIDASE"/>
    <property type="match status" value="1"/>
</dbReference>
<reference evidence="3 4" key="1">
    <citation type="journal article" date="2015" name="Genome Announc.">
        <title>Draft Genome Sequence of Burkholderia sp. Strain PML1(12), an Ectomycorrhizosphere-Inhabiting Bacterium with Effective Mineral-Weathering Ability.</title>
        <authorList>
            <person name="Uroz S."/>
            <person name="Oger P."/>
        </authorList>
    </citation>
    <scope>NUCLEOTIDE SEQUENCE [LARGE SCALE GENOMIC DNA]</scope>
    <source>
        <strain evidence="4">PML1(12)</strain>
    </source>
</reference>
<dbReference type="AlphaFoldDB" id="A0A0J1CJP3"/>